<accession>A0ABW6WW59</accession>
<keyword evidence="3" id="KW-1185">Reference proteome</keyword>
<organism evidence="2 3">
    <name type="scientific">Paractinoplanes globisporus</name>
    <dbReference type="NCBI Taxonomy" id="113565"/>
    <lineage>
        <taxon>Bacteria</taxon>
        <taxon>Bacillati</taxon>
        <taxon>Actinomycetota</taxon>
        <taxon>Actinomycetes</taxon>
        <taxon>Micromonosporales</taxon>
        <taxon>Micromonosporaceae</taxon>
        <taxon>Paractinoplanes</taxon>
    </lineage>
</organism>
<dbReference type="PANTHER" id="PTHR21325:SF31">
    <property type="entry name" value="GH22081P-RELATED"/>
    <property type="match status" value="1"/>
</dbReference>
<protein>
    <submittedName>
        <fullName evidence="2">SGNH/GDSL hydrolase family protein</fullName>
    </submittedName>
</protein>
<keyword evidence="1" id="KW-0732">Signal</keyword>
<dbReference type="Proteomes" id="UP001602245">
    <property type="component" value="Unassembled WGS sequence"/>
</dbReference>
<keyword evidence="2" id="KW-0808">Transferase</keyword>
<dbReference type="Gene3D" id="3.40.50.1110">
    <property type="entry name" value="SGNH hydrolase"/>
    <property type="match status" value="1"/>
</dbReference>
<sequence>MIRRWHVVALALLGVLMLACEQGAGGAGPAPTTGSTKGYPSSMAALGDSITAGFGSCGTFVVCGRNSWSTGTASSVDSHYSRILAKNPAIKNHAQSYAEPGAEAADLPTQARRAVAVKPQYITVLIGANDACATTPGAMTSVSSFRASVDQALARIKKGLPNTRVLVASIPNIYRLWQVGHTDADAVRTWSRFHICPALLAAPTSTAPADDARRDQVRSRVNDYNGALQEACHAYGKRCRWDGGRVHEVRYTLTLVNNVDYFHPNAEGQKEIAEATYPSRFTW</sequence>
<feature type="chain" id="PRO_5045891411" evidence="1">
    <location>
        <begin position="25"/>
        <end position="283"/>
    </location>
</feature>
<dbReference type="Pfam" id="PF00657">
    <property type="entry name" value="Lipase_GDSL"/>
    <property type="match status" value="1"/>
</dbReference>
<dbReference type="RefSeq" id="WP_020512021.1">
    <property type="nucleotide sequence ID" value="NZ_JBIAZU010000011.1"/>
</dbReference>
<dbReference type="GO" id="GO:0016746">
    <property type="term" value="F:acyltransferase activity"/>
    <property type="evidence" value="ECO:0007669"/>
    <property type="project" value="UniProtKB-KW"/>
</dbReference>
<keyword evidence="2" id="KW-0378">Hydrolase</keyword>
<dbReference type="EMBL" id="JBIAZU010000011">
    <property type="protein sequence ID" value="MFF5297508.1"/>
    <property type="molecule type" value="Genomic_DNA"/>
</dbReference>
<dbReference type="GO" id="GO:0016787">
    <property type="term" value="F:hydrolase activity"/>
    <property type="evidence" value="ECO:0007669"/>
    <property type="project" value="UniProtKB-KW"/>
</dbReference>
<dbReference type="InterPro" id="IPR036514">
    <property type="entry name" value="SGNH_hydro_sf"/>
</dbReference>
<evidence type="ECO:0000256" key="1">
    <source>
        <dbReference type="SAM" id="SignalP"/>
    </source>
</evidence>
<evidence type="ECO:0000313" key="3">
    <source>
        <dbReference type="Proteomes" id="UP001602245"/>
    </source>
</evidence>
<dbReference type="PANTHER" id="PTHR21325">
    <property type="entry name" value="PHOSPHOLIPASE B, PLB1"/>
    <property type="match status" value="1"/>
</dbReference>
<dbReference type="PROSITE" id="PS51257">
    <property type="entry name" value="PROKAR_LIPOPROTEIN"/>
    <property type="match status" value="1"/>
</dbReference>
<comment type="caution">
    <text evidence="2">The sequence shown here is derived from an EMBL/GenBank/DDBJ whole genome shotgun (WGS) entry which is preliminary data.</text>
</comment>
<gene>
    <name evidence="2" type="ORF">ACFY35_49445</name>
</gene>
<proteinExistence type="predicted"/>
<name>A0ABW6WW59_9ACTN</name>
<keyword evidence="2" id="KW-0012">Acyltransferase</keyword>
<dbReference type="SUPFAM" id="SSF52266">
    <property type="entry name" value="SGNH hydrolase"/>
    <property type="match status" value="1"/>
</dbReference>
<dbReference type="InterPro" id="IPR001087">
    <property type="entry name" value="GDSL"/>
</dbReference>
<evidence type="ECO:0000313" key="2">
    <source>
        <dbReference type="EMBL" id="MFF5297508.1"/>
    </source>
</evidence>
<dbReference type="InterPro" id="IPR038885">
    <property type="entry name" value="PLB1"/>
</dbReference>
<reference evidence="2 3" key="1">
    <citation type="submission" date="2024-10" db="EMBL/GenBank/DDBJ databases">
        <title>The Natural Products Discovery Center: Release of the First 8490 Sequenced Strains for Exploring Actinobacteria Biosynthetic Diversity.</title>
        <authorList>
            <person name="Kalkreuter E."/>
            <person name="Kautsar S.A."/>
            <person name="Yang D."/>
            <person name="Bader C.D."/>
            <person name="Teijaro C.N."/>
            <person name="Fluegel L."/>
            <person name="Davis C.M."/>
            <person name="Simpson J.R."/>
            <person name="Lauterbach L."/>
            <person name="Steele A.D."/>
            <person name="Gui C."/>
            <person name="Meng S."/>
            <person name="Li G."/>
            <person name="Viehrig K."/>
            <person name="Ye F."/>
            <person name="Su P."/>
            <person name="Kiefer A.F."/>
            <person name="Nichols A."/>
            <person name="Cepeda A.J."/>
            <person name="Yan W."/>
            <person name="Fan B."/>
            <person name="Jiang Y."/>
            <person name="Adhikari A."/>
            <person name="Zheng C.-J."/>
            <person name="Schuster L."/>
            <person name="Cowan T.M."/>
            <person name="Smanski M.J."/>
            <person name="Chevrette M.G."/>
            <person name="De Carvalho L.P.S."/>
            <person name="Shen B."/>
        </authorList>
    </citation>
    <scope>NUCLEOTIDE SEQUENCE [LARGE SCALE GENOMIC DNA]</scope>
    <source>
        <strain evidence="2 3">NPDC000087</strain>
    </source>
</reference>
<feature type="signal peptide" evidence="1">
    <location>
        <begin position="1"/>
        <end position="24"/>
    </location>
</feature>